<evidence type="ECO:0000256" key="5">
    <source>
        <dbReference type="ARBA" id="ARBA00022801"/>
    </source>
</evidence>
<evidence type="ECO:0000256" key="1">
    <source>
        <dbReference type="ARBA" id="ARBA00022679"/>
    </source>
</evidence>
<keyword evidence="2" id="KW-0548">Nucleotidyltransferase</keyword>
<evidence type="ECO:0000313" key="9">
    <source>
        <dbReference type="Proteomes" id="UP000326396"/>
    </source>
</evidence>
<dbReference type="SUPFAM" id="SSF56672">
    <property type="entry name" value="DNA/RNA polymerases"/>
    <property type="match status" value="1"/>
</dbReference>
<dbReference type="GO" id="GO:0004519">
    <property type="term" value="F:endonuclease activity"/>
    <property type="evidence" value="ECO:0007669"/>
    <property type="project" value="UniProtKB-KW"/>
</dbReference>
<dbReference type="Gene3D" id="3.10.20.370">
    <property type="match status" value="1"/>
</dbReference>
<evidence type="ECO:0000256" key="4">
    <source>
        <dbReference type="ARBA" id="ARBA00022759"/>
    </source>
</evidence>
<dbReference type="Pfam" id="PF17917">
    <property type="entry name" value="RT_RNaseH"/>
    <property type="match status" value="1"/>
</dbReference>
<dbReference type="GO" id="GO:0003964">
    <property type="term" value="F:RNA-directed DNA polymerase activity"/>
    <property type="evidence" value="ECO:0007669"/>
    <property type="project" value="UniProtKB-KW"/>
</dbReference>
<protein>
    <recommendedName>
        <fullName evidence="7">Reverse transcriptase RNase H-like domain-containing protein</fullName>
    </recommendedName>
</protein>
<gene>
    <name evidence="8" type="ORF">E3N88_28736</name>
</gene>
<dbReference type="AlphaFoldDB" id="A0A5N6N350"/>
<accession>A0A5N6N350</accession>
<evidence type="ECO:0000313" key="8">
    <source>
        <dbReference type="EMBL" id="KAD4180145.1"/>
    </source>
</evidence>
<evidence type="ECO:0000256" key="2">
    <source>
        <dbReference type="ARBA" id="ARBA00022695"/>
    </source>
</evidence>
<dbReference type="CDD" id="cd09274">
    <property type="entry name" value="RNase_HI_RT_Ty3"/>
    <property type="match status" value="1"/>
</dbReference>
<dbReference type="EMBL" id="SZYD01000014">
    <property type="protein sequence ID" value="KAD4180145.1"/>
    <property type="molecule type" value="Genomic_DNA"/>
</dbReference>
<proteinExistence type="predicted"/>
<reference evidence="8 9" key="1">
    <citation type="submission" date="2019-05" db="EMBL/GenBank/DDBJ databases">
        <title>Mikania micrantha, genome provides insights into the molecular mechanism of rapid growth.</title>
        <authorList>
            <person name="Liu B."/>
        </authorList>
    </citation>
    <scope>NUCLEOTIDE SEQUENCE [LARGE SCALE GENOMIC DNA]</scope>
    <source>
        <strain evidence="8">NLD-2019</strain>
        <tissue evidence="8">Leaf</tissue>
    </source>
</reference>
<feature type="domain" description="Reverse transcriptase RNase H-like" evidence="7">
    <location>
        <begin position="10"/>
        <end position="109"/>
    </location>
</feature>
<keyword evidence="9" id="KW-1185">Reference proteome</keyword>
<dbReference type="Proteomes" id="UP000326396">
    <property type="component" value="Linkage Group LG4"/>
</dbReference>
<keyword evidence="4" id="KW-0255">Endonuclease</keyword>
<keyword evidence="5" id="KW-0378">Hydrolase</keyword>
<evidence type="ECO:0000256" key="3">
    <source>
        <dbReference type="ARBA" id="ARBA00022722"/>
    </source>
</evidence>
<evidence type="ECO:0000256" key="6">
    <source>
        <dbReference type="ARBA" id="ARBA00022918"/>
    </source>
</evidence>
<dbReference type="PANTHER" id="PTHR34072">
    <property type="entry name" value="ENZYMATIC POLYPROTEIN-RELATED"/>
    <property type="match status" value="1"/>
</dbReference>
<comment type="caution">
    <text evidence="8">The sequence shown here is derived from an EMBL/GenBank/DDBJ whole genome shotgun (WGS) entry which is preliminary data.</text>
</comment>
<dbReference type="InterPro" id="IPR041373">
    <property type="entry name" value="RT_RNaseH"/>
</dbReference>
<sequence length="163" mass="19060">MSALVFRLPDFTQRFEVECDASSERVGAILTQNDHQVAYFSKIFSPSNRLKYAYDRELLALVLAIQKWSHYLLGQHFFVKIDHHTLKFLLDQRIITTEQQKWLLKLMPFGFTIIHQAGKVNRGADAMSRRTELLTLAIPQCLDRDLRKTRSWRISQDYEADSA</sequence>
<dbReference type="GO" id="GO:0016787">
    <property type="term" value="F:hydrolase activity"/>
    <property type="evidence" value="ECO:0007669"/>
    <property type="project" value="UniProtKB-KW"/>
</dbReference>
<keyword evidence="6" id="KW-0695">RNA-directed DNA polymerase</keyword>
<keyword evidence="3" id="KW-0540">Nuclease</keyword>
<keyword evidence="1" id="KW-0808">Transferase</keyword>
<evidence type="ECO:0000259" key="7">
    <source>
        <dbReference type="Pfam" id="PF17917"/>
    </source>
</evidence>
<dbReference type="PANTHER" id="PTHR34072:SF55">
    <property type="entry name" value="DNA_RNA POLYMERASES SUPERFAMILY PROTEIN"/>
    <property type="match status" value="1"/>
</dbReference>
<organism evidence="8 9">
    <name type="scientific">Mikania micrantha</name>
    <name type="common">bitter vine</name>
    <dbReference type="NCBI Taxonomy" id="192012"/>
    <lineage>
        <taxon>Eukaryota</taxon>
        <taxon>Viridiplantae</taxon>
        <taxon>Streptophyta</taxon>
        <taxon>Embryophyta</taxon>
        <taxon>Tracheophyta</taxon>
        <taxon>Spermatophyta</taxon>
        <taxon>Magnoliopsida</taxon>
        <taxon>eudicotyledons</taxon>
        <taxon>Gunneridae</taxon>
        <taxon>Pentapetalae</taxon>
        <taxon>asterids</taxon>
        <taxon>campanulids</taxon>
        <taxon>Asterales</taxon>
        <taxon>Asteraceae</taxon>
        <taxon>Asteroideae</taxon>
        <taxon>Heliantheae alliance</taxon>
        <taxon>Eupatorieae</taxon>
        <taxon>Mikania</taxon>
    </lineage>
</organism>
<name>A0A5N6N350_9ASTR</name>
<dbReference type="OrthoDB" id="10055717at2759"/>
<dbReference type="InterPro" id="IPR043502">
    <property type="entry name" value="DNA/RNA_pol_sf"/>
</dbReference>